<evidence type="ECO:0000256" key="5">
    <source>
        <dbReference type="ARBA" id="ARBA00023295"/>
    </source>
</evidence>
<name>A0A821NIA9_9NEOP</name>
<evidence type="ECO:0000256" key="4">
    <source>
        <dbReference type="ARBA" id="ARBA00023180"/>
    </source>
</evidence>
<dbReference type="GO" id="GO:0008422">
    <property type="term" value="F:beta-glucosidase activity"/>
    <property type="evidence" value="ECO:0007669"/>
    <property type="project" value="TreeGrafter"/>
</dbReference>
<protein>
    <recommendedName>
        <fullName evidence="10">Beta-glucosidase</fullName>
    </recommendedName>
</protein>
<feature type="signal peptide" evidence="7">
    <location>
        <begin position="1"/>
        <end position="18"/>
    </location>
</feature>
<comment type="subunit">
    <text evidence="2">Homodimer.</text>
</comment>
<sequence>MGQLTFLCVYLVLSLTKGEQINRFRRKIPDNILFGAGTSAYQIEGAWNEDGRTESVWDYISHAEPCEIHNCDTGDIAADSYNNYKRDVQMMKEMGLDVYRFSISWNRILPTNSPNNINEAGVAYYNKLIDEMLKYNITPMVTIHHLDVPLQIDELGGWVNPKMVDWFVNYARVLYELFGDRVKTWFTINEPREYCIQRSMKPGFDDYICARHMLLGHAKAYDVYKNEFKAKYGGKVGIVLNSLWYEPESEKDAEAAEDKLQFELGQYAHPIFSKTGDWPPLMKNRIAAKSAAQGLMESRLPEFTPEEVELIKGSSDFFGLNHYTSALVYRNNSVQGFYPSPSYEDDTGVIMYQPETWEKTIAPWHKVVPWGFYKLLNKIREEYGNPPLYVTENGCPTGPGLLDTQRVTFYRKYLNAMLDSIEEGSDVRVYTAWSLMDNFEWMMGYHDKFGMYEVDFNSPTRTRTPRASVFYYKKVIRTRRV</sequence>
<comment type="caution">
    <text evidence="8">The sequence shown here is derived from an EMBL/GenBank/DDBJ whole genome shotgun (WGS) entry which is preliminary data.</text>
</comment>
<dbReference type="PANTHER" id="PTHR10353">
    <property type="entry name" value="GLYCOSYL HYDROLASE"/>
    <property type="match status" value="1"/>
</dbReference>
<reference evidence="8" key="1">
    <citation type="submission" date="2021-02" db="EMBL/GenBank/DDBJ databases">
        <authorList>
            <person name="Steward A R."/>
        </authorList>
    </citation>
    <scope>NUCLEOTIDE SEQUENCE</scope>
</reference>
<dbReference type="Gene3D" id="3.20.20.80">
    <property type="entry name" value="Glycosidases"/>
    <property type="match status" value="1"/>
</dbReference>
<evidence type="ECO:0000313" key="9">
    <source>
        <dbReference type="Proteomes" id="UP000663880"/>
    </source>
</evidence>
<evidence type="ECO:0000256" key="7">
    <source>
        <dbReference type="SAM" id="SignalP"/>
    </source>
</evidence>
<dbReference type="FunFam" id="3.20.20.80:FF:000013">
    <property type="entry name" value="lactase-phlorizin hydrolase"/>
    <property type="match status" value="1"/>
</dbReference>
<dbReference type="SUPFAM" id="SSF51445">
    <property type="entry name" value="(Trans)glycosidases"/>
    <property type="match status" value="1"/>
</dbReference>
<dbReference type="GO" id="GO:0005975">
    <property type="term" value="P:carbohydrate metabolic process"/>
    <property type="evidence" value="ECO:0007669"/>
    <property type="project" value="InterPro"/>
</dbReference>
<dbReference type="AlphaFoldDB" id="A0A821NIA9"/>
<feature type="chain" id="PRO_5032519581" description="Beta-glucosidase" evidence="7">
    <location>
        <begin position="19"/>
        <end position="481"/>
    </location>
</feature>
<dbReference type="Pfam" id="PF00232">
    <property type="entry name" value="Glyco_hydro_1"/>
    <property type="match status" value="1"/>
</dbReference>
<keyword evidence="4" id="KW-0325">Glycoprotein</keyword>
<organism evidence="8 9">
    <name type="scientific">Pieris macdunnoughi</name>
    <dbReference type="NCBI Taxonomy" id="345717"/>
    <lineage>
        <taxon>Eukaryota</taxon>
        <taxon>Metazoa</taxon>
        <taxon>Ecdysozoa</taxon>
        <taxon>Arthropoda</taxon>
        <taxon>Hexapoda</taxon>
        <taxon>Insecta</taxon>
        <taxon>Pterygota</taxon>
        <taxon>Neoptera</taxon>
        <taxon>Endopterygota</taxon>
        <taxon>Lepidoptera</taxon>
        <taxon>Glossata</taxon>
        <taxon>Ditrysia</taxon>
        <taxon>Papilionoidea</taxon>
        <taxon>Pieridae</taxon>
        <taxon>Pierinae</taxon>
        <taxon>Pieris</taxon>
    </lineage>
</organism>
<keyword evidence="3" id="KW-0378">Hydrolase</keyword>
<dbReference type="EMBL" id="CAJOBZ010000004">
    <property type="protein sequence ID" value="CAF4786010.1"/>
    <property type="molecule type" value="Genomic_DNA"/>
</dbReference>
<dbReference type="InterPro" id="IPR001360">
    <property type="entry name" value="Glyco_hydro_1"/>
</dbReference>
<evidence type="ECO:0000256" key="3">
    <source>
        <dbReference type="ARBA" id="ARBA00022801"/>
    </source>
</evidence>
<comment type="similarity">
    <text evidence="1 6">Belongs to the glycosyl hydrolase 1 family.</text>
</comment>
<keyword evidence="9" id="KW-1185">Reference proteome</keyword>
<accession>A0A821NIA9</accession>
<proteinExistence type="inferred from homology"/>
<evidence type="ECO:0008006" key="10">
    <source>
        <dbReference type="Google" id="ProtNLM"/>
    </source>
</evidence>
<keyword evidence="7" id="KW-0732">Signal</keyword>
<dbReference type="PANTHER" id="PTHR10353:SF36">
    <property type="entry name" value="LP05116P"/>
    <property type="match status" value="1"/>
</dbReference>
<dbReference type="OrthoDB" id="65569at2759"/>
<dbReference type="InterPro" id="IPR017853">
    <property type="entry name" value="GH"/>
</dbReference>
<evidence type="ECO:0000256" key="6">
    <source>
        <dbReference type="RuleBase" id="RU003690"/>
    </source>
</evidence>
<keyword evidence="5" id="KW-0326">Glycosidase</keyword>
<gene>
    <name evidence="8" type="ORF">PMACD_LOCUS2612</name>
</gene>
<evidence type="ECO:0000256" key="2">
    <source>
        <dbReference type="ARBA" id="ARBA00011738"/>
    </source>
</evidence>
<dbReference type="Proteomes" id="UP000663880">
    <property type="component" value="Unassembled WGS sequence"/>
</dbReference>
<evidence type="ECO:0000256" key="1">
    <source>
        <dbReference type="ARBA" id="ARBA00010838"/>
    </source>
</evidence>
<evidence type="ECO:0000313" key="8">
    <source>
        <dbReference type="EMBL" id="CAF4786010.1"/>
    </source>
</evidence>
<dbReference type="PRINTS" id="PR00131">
    <property type="entry name" value="GLHYDRLASE1"/>
</dbReference>